<evidence type="ECO:0000256" key="2">
    <source>
        <dbReference type="ARBA" id="ARBA00023125"/>
    </source>
</evidence>
<evidence type="ECO:0000313" key="6">
    <source>
        <dbReference type="Proteomes" id="UP000653578"/>
    </source>
</evidence>
<dbReference type="Pfam" id="PF12833">
    <property type="entry name" value="HTH_18"/>
    <property type="match status" value="1"/>
</dbReference>
<accession>A0ABX1XK47</accession>
<keyword evidence="6" id="KW-1185">Reference proteome</keyword>
<dbReference type="InterPro" id="IPR009057">
    <property type="entry name" value="Homeodomain-like_sf"/>
</dbReference>
<dbReference type="InterPro" id="IPR003313">
    <property type="entry name" value="AraC-bd"/>
</dbReference>
<dbReference type="Pfam" id="PF02311">
    <property type="entry name" value="AraC_binding"/>
    <property type="match status" value="1"/>
</dbReference>
<keyword evidence="3" id="KW-0804">Transcription</keyword>
<reference evidence="5 6" key="1">
    <citation type="submission" date="2019-10" db="EMBL/GenBank/DDBJ databases">
        <title>Description of Paenibacillus humi sp. nov.</title>
        <authorList>
            <person name="Carlier A."/>
            <person name="Qi S."/>
        </authorList>
    </citation>
    <scope>NUCLEOTIDE SEQUENCE [LARGE SCALE GENOMIC DNA]</scope>
    <source>
        <strain evidence="5 6">LMG 31461</strain>
    </source>
</reference>
<dbReference type="Gene3D" id="1.10.10.60">
    <property type="entry name" value="Homeodomain-like"/>
    <property type="match status" value="1"/>
</dbReference>
<dbReference type="PROSITE" id="PS01124">
    <property type="entry name" value="HTH_ARAC_FAMILY_2"/>
    <property type="match status" value="1"/>
</dbReference>
<dbReference type="SUPFAM" id="SSF46689">
    <property type="entry name" value="Homeodomain-like"/>
    <property type="match status" value="2"/>
</dbReference>
<name>A0ABX1XK47_9BACL</name>
<dbReference type="Proteomes" id="UP000653578">
    <property type="component" value="Unassembled WGS sequence"/>
</dbReference>
<evidence type="ECO:0000256" key="1">
    <source>
        <dbReference type="ARBA" id="ARBA00023015"/>
    </source>
</evidence>
<feature type="domain" description="HTH araC/xylS-type" evidence="4">
    <location>
        <begin position="181"/>
        <end position="279"/>
    </location>
</feature>
<dbReference type="PANTHER" id="PTHR43280:SF2">
    <property type="entry name" value="HTH-TYPE TRANSCRIPTIONAL REGULATOR EXSA"/>
    <property type="match status" value="1"/>
</dbReference>
<dbReference type="SMART" id="SM00342">
    <property type="entry name" value="HTH_ARAC"/>
    <property type="match status" value="1"/>
</dbReference>
<dbReference type="SUPFAM" id="SSF51215">
    <property type="entry name" value="Regulatory protein AraC"/>
    <property type="match status" value="1"/>
</dbReference>
<gene>
    <name evidence="5" type="ORF">GC096_32635</name>
</gene>
<keyword evidence="2" id="KW-0238">DNA-binding</keyword>
<proteinExistence type="predicted"/>
<organism evidence="5 6">
    <name type="scientific">Paenibacillus plantarum</name>
    <dbReference type="NCBI Taxonomy" id="2654975"/>
    <lineage>
        <taxon>Bacteria</taxon>
        <taxon>Bacillati</taxon>
        <taxon>Bacillota</taxon>
        <taxon>Bacilli</taxon>
        <taxon>Bacillales</taxon>
        <taxon>Paenibacillaceae</taxon>
        <taxon>Paenibacillus</taxon>
    </lineage>
</organism>
<comment type="caution">
    <text evidence="5">The sequence shown here is derived from an EMBL/GenBank/DDBJ whole genome shotgun (WGS) entry which is preliminary data.</text>
</comment>
<dbReference type="InterPro" id="IPR018060">
    <property type="entry name" value="HTH_AraC"/>
</dbReference>
<evidence type="ECO:0000256" key="3">
    <source>
        <dbReference type="ARBA" id="ARBA00023163"/>
    </source>
</evidence>
<dbReference type="EMBL" id="WHNY01000079">
    <property type="protein sequence ID" value="NOU68774.1"/>
    <property type="molecule type" value="Genomic_DNA"/>
</dbReference>
<keyword evidence="1" id="KW-0805">Transcription regulation</keyword>
<dbReference type="InterPro" id="IPR037923">
    <property type="entry name" value="HTH-like"/>
</dbReference>
<dbReference type="PANTHER" id="PTHR43280">
    <property type="entry name" value="ARAC-FAMILY TRANSCRIPTIONAL REGULATOR"/>
    <property type="match status" value="1"/>
</dbReference>
<sequence>MKYTQSMNDLRRQRRKLMMHGREEKLRTESIDVAMAHHKKRHRNPCEFLNTYIIRLQTSGYCEALIDNEYVVIEPGDLLMFRPGDKYELILKNNSIDYYVICNGTWIDQWWDNFTPPQKSTIPLDDDLLKLWKQLAKETLRRNGTIDELTDYLMRVFCLTLQRLHETACIGKTLSPSYIAYQIKKFIDQHATEALTLERIAKHAGISVSRAVNLFKINFGQSIMSYAIEVRLAVACERIRFSAMSLDYVAKSSGFNSYTYFHRQFRMHFGLSPRQYREEQQKRSNLSIEQ</sequence>
<protein>
    <submittedName>
        <fullName evidence="5">Helix-turn-helix domain-containing protein</fullName>
    </submittedName>
</protein>
<evidence type="ECO:0000313" key="5">
    <source>
        <dbReference type="EMBL" id="NOU68774.1"/>
    </source>
</evidence>
<evidence type="ECO:0000259" key="4">
    <source>
        <dbReference type="PROSITE" id="PS01124"/>
    </source>
</evidence>